<dbReference type="EMBL" id="LT598484">
    <property type="protein sequence ID" value="SCV00663.1"/>
    <property type="molecule type" value="Genomic_DNA"/>
</dbReference>
<evidence type="ECO:0000313" key="2">
    <source>
        <dbReference type="EMBL" id="SCV00663.1"/>
    </source>
</evidence>
<feature type="region of interest" description="Disordered" evidence="1">
    <location>
        <begin position="211"/>
        <end position="260"/>
    </location>
</feature>
<name>A0A1G4K9B3_9SACH</name>
<evidence type="ECO:0000313" key="3">
    <source>
        <dbReference type="Proteomes" id="UP000191144"/>
    </source>
</evidence>
<dbReference type="Proteomes" id="UP000191144">
    <property type="component" value="Chromosome G"/>
</dbReference>
<gene>
    <name evidence="2" type="ORF">LAME_0G11210G</name>
</gene>
<dbReference type="InterPro" id="IPR006597">
    <property type="entry name" value="Sel1-like"/>
</dbReference>
<dbReference type="GO" id="GO:0010972">
    <property type="term" value="P:negative regulation of G2/M transition of mitotic cell cycle"/>
    <property type="evidence" value="ECO:0007669"/>
    <property type="project" value="TreeGrafter"/>
</dbReference>
<dbReference type="SUPFAM" id="SSF81901">
    <property type="entry name" value="HCP-like"/>
    <property type="match status" value="1"/>
</dbReference>
<dbReference type="PANTHER" id="PTHR43628">
    <property type="entry name" value="ACTIVATOR OF C KINASE PROTEIN 1-RELATED"/>
    <property type="match status" value="1"/>
</dbReference>
<dbReference type="GO" id="GO:0032153">
    <property type="term" value="C:cell division site"/>
    <property type="evidence" value="ECO:0007669"/>
    <property type="project" value="TreeGrafter"/>
</dbReference>
<protein>
    <submittedName>
        <fullName evidence="2">LAME_0G11210g1_1</fullName>
    </submittedName>
</protein>
<dbReference type="Gene3D" id="1.25.40.10">
    <property type="entry name" value="Tetratricopeptide repeat domain"/>
    <property type="match status" value="1"/>
</dbReference>
<dbReference type="InterPro" id="IPR011990">
    <property type="entry name" value="TPR-like_helical_dom_sf"/>
</dbReference>
<feature type="compositionally biased region" description="Polar residues" evidence="1">
    <location>
        <begin position="325"/>
        <end position="345"/>
    </location>
</feature>
<accession>A0A1G4K9B3</accession>
<feature type="region of interest" description="Disordered" evidence="1">
    <location>
        <begin position="317"/>
        <end position="349"/>
    </location>
</feature>
<organism evidence="2 3">
    <name type="scientific">Lachancea meyersii CBS 8951</name>
    <dbReference type="NCBI Taxonomy" id="1266667"/>
    <lineage>
        <taxon>Eukaryota</taxon>
        <taxon>Fungi</taxon>
        <taxon>Dikarya</taxon>
        <taxon>Ascomycota</taxon>
        <taxon>Saccharomycotina</taxon>
        <taxon>Saccharomycetes</taxon>
        <taxon>Saccharomycetales</taxon>
        <taxon>Saccharomycetaceae</taxon>
        <taxon>Lachancea</taxon>
    </lineage>
</organism>
<dbReference type="SMART" id="SM00671">
    <property type="entry name" value="SEL1"/>
    <property type="match status" value="2"/>
</dbReference>
<reference evidence="3" key="1">
    <citation type="submission" date="2016-03" db="EMBL/GenBank/DDBJ databases">
        <authorList>
            <person name="Devillers Hugo."/>
        </authorList>
    </citation>
    <scope>NUCLEOTIDE SEQUENCE [LARGE SCALE GENOMIC DNA]</scope>
</reference>
<proteinExistence type="predicted"/>
<dbReference type="PANTHER" id="PTHR43628:SF11">
    <property type="entry name" value="PROTEIN DSF2"/>
    <property type="match status" value="1"/>
</dbReference>
<feature type="region of interest" description="Disordered" evidence="1">
    <location>
        <begin position="275"/>
        <end position="304"/>
    </location>
</feature>
<dbReference type="Pfam" id="PF08238">
    <property type="entry name" value="Sel1"/>
    <property type="match status" value="3"/>
</dbReference>
<dbReference type="InterPro" id="IPR052945">
    <property type="entry name" value="Mitotic_Regulator"/>
</dbReference>
<dbReference type="OrthoDB" id="2148946at2759"/>
<evidence type="ECO:0000256" key="1">
    <source>
        <dbReference type="SAM" id="MobiDB-lite"/>
    </source>
</evidence>
<feature type="compositionally biased region" description="Polar residues" evidence="1">
    <location>
        <begin position="214"/>
        <end position="236"/>
    </location>
</feature>
<dbReference type="AlphaFoldDB" id="A0A1G4K9B3"/>
<sequence>MSFSTKNLSPLDGLRRNSEDIGATLDQHSDVLVLRERENSIISLESTQTTERLLDRLELSADDEALLEQALKEAENRRIEGFNNSDKRAICAPASGFPSLRKTSASSSHTNGSDFKPLFNILSELSEKEKIILTRKKEVELHCSGSRYSYFVEEDSDEGPDGSVPEYLLSSEGRAINFEKYRTRAPVQNSVSASASQTPEPISIAKVPAMRSPMDSSRTSASQHSGQILLSNSSPAGSKHLIKRTQSSTESMVSGDLETRAKTFEDSPRWKFITPKKSAAPASAYHQNSQSPSKGFSENSKGHKKKPSFFFKNLFKSPKVGDSRSAPSKGQSNESTPPSTPTASQFRFPPLQLDDVGTHKFYTNAPATASSENAPRPFLSRDQHFDHNRASSDTNVYFSRRTEFANSKRIAPDVIGFDTKHNVDLIRPRTHEAVTKPLYKDYLSNPEARIRMVIDLRNRGNLKESTEHLKALCEMQNPTGFLLFGLALRFGSGVKKDYRQSFQYLKKAADVHCEEKEVFRLDIDPFKLTDVPHVPPEPRAPALYECGMSYLKGYGVEEVDEVKGLKYLEKAAALGHLDSMCLSGTVWSKSSKIRRKNKARAAAWFRLADRRGADLIGADWIYKDKYQSRSIDSL</sequence>
<keyword evidence="3" id="KW-1185">Reference proteome</keyword>
<feature type="compositionally biased region" description="Polar residues" evidence="1">
    <location>
        <begin position="285"/>
        <end position="299"/>
    </location>
</feature>